<evidence type="ECO:0008006" key="3">
    <source>
        <dbReference type="Google" id="ProtNLM"/>
    </source>
</evidence>
<keyword evidence="2" id="KW-1185">Reference proteome</keyword>
<dbReference type="EnsemblMetazoa" id="AFAF015183-RA">
    <property type="protein sequence ID" value="AFAF015183-PA"/>
    <property type="gene ID" value="AFAF015183"/>
</dbReference>
<dbReference type="EMBL" id="AXCN02000969">
    <property type="status" value="NOT_ANNOTATED_CDS"/>
    <property type="molecule type" value="Genomic_DNA"/>
</dbReference>
<sequence>MAINPEKEEYELQHFNFSSDEIVAQNIQMVQSLLHKSLSVFTDQLIEKQKIPPDSAERLRASCTKTALAMYNDCQPAMGELNALYRETFSIPENVLLPTDLMQTRGYTEELVNTLTQEVQNAKDAVMQGAVFLASLEAEMELHRALEPSYEADESVVEMLQHFQEQEIDPDDLSDLVKRLEIAGVIEDSSECDTVEFDNFLLQK</sequence>
<organism evidence="1 2">
    <name type="scientific">Anopheles farauti</name>
    <dbReference type="NCBI Taxonomy" id="69004"/>
    <lineage>
        <taxon>Eukaryota</taxon>
        <taxon>Metazoa</taxon>
        <taxon>Ecdysozoa</taxon>
        <taxon>Arthropoda</taxon>
        <taxon>Hexapoda</taxon>
        <taxon>Insecta</taxon>
        <taxon>Pterygota</taxon>
        <taxon>Neoptera</taxon>
        <taxon>Endopterygota</taxon>
        <taxon>Diptera</taxon>
        <taxon>Nematocera</taxon>
        <taxon>Culicoidea</taxon>
        <taxon>Culicidae</taxon>
        <taxon>Anophelinae</taxon>
        <taxon>Anopheles</taxon>
    </lineage>
</organism>
<proteinExistence type="predicted"/>
<reference evidence="1" key="2">
    <citation type="submission" date="2020-05" db="UniProtKB">
        <authorList>
            <consortium name="EnsemblMetazoa"/>
        </authorList>
    </citation>
    <scope>IDENTIFICATION</scope>
    <source>
        <strain evidence="1">FAR1</strain>
    </source>
</reference>
<accession>A0A182QR34</accession>
<evidence type="ECO:0000313" key="2">
    <source>
        <dbReference type="Proteomes" id="UP000075886"/>
    </source>
</evidence>
<protein>
    <recommendedName>
        <fullName evidence="3">Protein MIS12 homolog</fullName>
    </recommendedName>
</protein>
<dbReference type="AlphaFoldDB" id="A0A182QR34"/>
<dbReference type="Proteomes" id="UP000075886">
    <property type="component" value="Unassembled WGS sequence"/>
</dbReference>
<dbReference type="VEuPathDB" id="VectorBase:AFAF015183"/>
<evidence type="ECO:0000313" key="1">
    <source>
        <dbReference type="EnsemblMetazoa" id="AFAF015183-PA"/>
    </source>
</evidence>
<reference evidence="2" key="1">
    <citation type="submission" date="2014-01" db="EMBL/GenBank/DDBJ databases">
        <title>The Genome Sequence of Anopheles farauti FAR1 (V2).</title>
        <authorList>
            <consortium name="The Broad Institute Genomics Platform"/>
            <person name="Neafsey D.E."/>
            <person name="Besansky N."/>
            <person name="Howell P."/>
            <person name="Walton C."/>
            <person name="Young S.K."/>
            <person name="Zeng Q."/>
            <person name="Gargeya S."/>
            <person name="Fitzgerald M."/>
            <person name="Haas B."/>
            <person name="Abouelleil A."/>
            <person name="Allen A.W."/>
            <person name="Alvarado L."/>
            <person name="Arachchi H.M."/>
            <person name="Berlin A.M."/>
            <person name="Chapman S.B."/>
            <person name="Gainer-Dewar J."/>
            <person name="Goldberg J."/>
            <person name="Griggs A."/>
            <person name="Gujja S."/>
            <person name="Hansen M."/>
            <person name="Howarth C."/>
            <person name="Imamovic A."/>
            <person name="Ireland A."/>
            <person name="Larimer J."/>
            <person name="McCowan C."/>
            <person name="Murphy C."/>
            <person name="Pearson M."/>
            <person name="Poon T.W."/>
            <person name="Priest M."/>
            <person name="Roberts A."/>
            <person name="Saif S."/>
            <person name="Shea T."/>
            <person name="Sisk P."/>
            <person name="Sykes S."/>
            <person name="Wortman J."/>
            <person name="Nusbaum C."/>
            <person name="Birren B."/>
        </authorList>
    </citation>
    <scope>NUCLEOTIDE SEQUENCE [LARGE SCALE GENOMIC DNA]</scope>
    <source>
        <strain evidence="2">FAR1</strain>
    </source>
</reference>
<name>A0A182QR34_9DIPT</name>